<dbReference type="EMBL" id="LT838272">
    <property type="protein sequence ID" value="SMB91406.1"/>
    <property type="molecule type" value="Genomic_DNA"/>
</dbReference>
<evidence type="ECO:0000256" key="9">
    <source>
        <dbReference type="ARBA" id="ARBA00022842"/>
    </source>
</evidence>
<dbReference type="STRING" id="698762.SAMN00808754_0438"/>
<dbReference type="Gene3D" id="3.30.310.50">
    <property type="entry name" value="Alpha-D-phosphohexomutase, C-terminal domain"/>
    <property type="match status" value="1"/>
</dbReference>
<evidence type="ECO:0000256" key="13">
    <source>
        <dbReference type="ARBA" id="ARBA00041467"/>
    </source>
</evidence>
<evidence type="ECO:0000256" key="6">
    <source>
        <dbReference type="ARBA" id="ARBA00012728"/>
    </source>
</evidence>
<dbReference type="InterPro" id="IPR005846">
    <property type="entry name" value="A-D-PHexomutase_a/b/a-III"/>
</dbReference>
<dbReference type="GO" id="GO:0005975">
    <property type="term" value="P:carbohydrate metabolic process"/>
    <property type="evidence" value="ECO:0007669"/>
    <property type="project" value="InterPro"/>
</dbReference>
<protein>
    <recommendedName>
        <fullName evidence="11">Phosphoglucomutase</fullName>
        <ecNumber evidence="6">5.4.2.2</ecNumber>
    </recommendedName>
    <alternativeName>
        <fullName evidence="13">Alpha-phosphoglucomutase</fullName>
    </alternativeName>
    <alternativeName>
        <fullName evidence="12">Glucose phosphomutase</fullName>
    </alternativeName>
</protein>
<evidence type="ECO:0000256" key="8">
    <source>
        <dbReference type="ARBA" id="ARBA00022723"/>
    </source>
</evidence>
<feature type="domain" description="Alpha-D-phosphohexomutase alpha/beta/alpha" evidence="15">
    <location>
        <begin position="3"/>
        <end position="133"/>
    </location>
</feature>
<evidence type="ECO:0000259" key="17">
    <source>
        <dbReference type="Pfam" id="PF02880"/>
    </source>
</evidence>
<dbReference type="SUPFAM" id="SSF53738">
    <property type="entry name" value="Phosphoglucomutase, first 3 domains"/>
    <property type="match status" value="2"/>
</dbReference>
<dbReference type="PANTHER" id="PTHR45745">
    <property type="entry name" value="PHOSPHOMANNOMUTASE 45A"/>
    <property type="match status" value="1"/>
</dbReference>
<dbReference type="GO" id="GO:0046872">
    <property type="term" value="F:metal ion binding"/>
    <property type="evidence" value="ECO:0007669"/>
    <property type="project" value="UniProtKB-KW"/>
</dbReference>
<evidence type="ECO:0000256" key="2">
    <source>
        <dbReference type="ARBA" id="ARBA00001946"/>
    </source>
</evidence>
<dbReference type="PRINTS" id="PR00509">
    <property type="entry name" value="PGMPMM"/>
</dbReference>
<evidence type="ECO:0000256" key="10">
    <source>
        <dbReference type="ARBA" id="ARBA00023235"/>
    </source>
</evidence>
<feature type="domain" description="Alpha-D-phosphohexomutase C-terminal" evidence="14">
    <location>
        <begin position="411"/>
        <end position="463"/>
    </location>
</feature>
<comment type="catalytic activity">
    <reaction evidence="1">
        <text>alpha-D-glucose 1-phosphate = alpha-D-glucose 6-phosphate</text>
        <dbReference type="Rhea" id="RHEA:23536"/>
        <dbReference type="ChEBI" id="CHEBI:58225"/>
        <dbReference type="ChEBI" id="CHEBI:58601"/>
        <dbReference type="EC" id="5.4.2.2"/>
    </reaction>
</comment>
<evidence type="ECO:0000259" key="15">
    <source>
        <dbReference type="Pfam" id="PF02878"/>
    </source>
</evidence>
<evidence type="ECO:0000259" key="16">
    <source>
        <dbReference type="Pfam" id="PF02879"/>
    </source>
</evidence>
<keyword evidence="9" id="KW-0460">Magnesium</keyword>
<feature type="domain" description="Alpha-D-phosphohexomutase alpha/beta/alpha" evidence="16">
    <location>
        <begin position="160"/>
        <end position="260"/>
    </location>
</feature>
<dbReference type="CDD" id="cd05800">
    <property type="entry name" value="PGM_like2"/>
    <property type="match status" value="1"/>
</dbReference>
<dbReference type="Pfam" id="PF02880">
    <property type="entry name" value="PGM_PMM_III"/>
    <property type="match status" value="1"/>
</dbReference>
<keyword evidence="10" id="KW-0413">Isomerase</keyword>
<evidence type="ECO:0000259" key="14">
    <source>
        <dbReference type="Pfam" id="PF00408"/>
    </source>
</evidence>
<dbReference type="AlphaFoldDB" id="A0A1W1VDK8"/>
<dbReference type="SUPFAM" id="SSF55957">
    <property type="entry name" value="Phosphoglucomutase, C-terminal domain"/>
    <property type="match status" value="1"/>
</dbReference>
<dbReference type="GO" id="GO:0004614">
    <property type="term" value="F:phosphoglucomutase activity"/>
    <property type="evidence" value="ECO:0007669"/>
    <property type="project" value="UniProtKB-EC"/>
</dbReference>
<dbReference type="EC" id="5.4.2.2" evidence="6"/>
<dbReference type="InterPro" id="IPR005844">
    <property type="entry name" value="A-D-PHexomutase_a/b/a-I"/>
</dbReference>
<dbReference type="InterPro" id="IPR005841">
    <property type="entry name" value="Alpha-D-phosphohexomutase_SF"/>
</dbReference>
<evidence type="ECO:0000256" key="3">
    <source>
        <dbReference type="ARBA" id="ARBA00005164"/>
    </source>
</evidence>
<evidence type="ECO:0000256" key="11">
    <source>
        <dbReference type="ARBA" id="ARBA00039995"/>
    </source>
</evidence>
<evidence type="ECO:0000256" key="4">
    <source>
        <dbReference type="ARBA" id="ARBA00005189"/>
    </source>
</evidence>
<name>A0A1W1VDK8_9FIRM</name>
<comment type="similarity">
    <text evidence="5">Belongs to the phosphohexose mutase family.</text>
</comment>
<dbReference type="InterPro" id="IPR005843">
    <property type="entry name" value="A-D-PHexomutase_C"/>
</dbReference>
<dbReference type="GO" id="GO:0008973">
    <property type="term" value="F:phosphopentomutase activity"/>
    <property type="evidence" value="ECO:0007669"/>
    <property type="project" value="TreeGrafter"/>
</dbReference>
<accession>A0A1W1VDK8</accession>
<dbReference type="OrthoDB" id="9806956at2"/>
<feature type="domain" description="Alpha-D-phosphohexomutase alpha/beta/alpha" evidence="17">
    <location>
        <begin position="266"/>
        <end position="376"/>
    </location>
</feature>
<evidence type="ECO:0000256" key="12">
    <source>
        <dbReference type="ARBA" id="ARBA00041398"/>
    </source>
</evidence>
<dbReference type="InterPro" id="IPR016055">
    <property type="entry name" value="A-D-PHexomutase_a/b/a-I/II/III"/>
</dbReference>
<keyword evidence="7" id="KW-0597">Phosphoprotein</keyword>
<dbReference type="InterPro" id="IPR036900">
    <property type="entry name" value="A-D-PHexomutase_C_sf"/>
</dbReference>
<comment type="cofactor">
    <cofactor evidence="2">
        <name>Mg(2+)</name>
        <dbReference type="ChEBI" id="CHEBI:18420"/>
    </cofactor>
</comment>
<dbReference type="Gene3D" id="3.40.120.10">
    <property type="entry name" value="Alpha-D-Glucose-1,6-Bisphosphate, subunit A, domain 3"/>
    <property type="match status" value="3"/>
</dbReference>
<organism evidence="18 19">
    <name type="scientific">Thermanaeromonas toyohensis ToBE</name>
    <dbReference type="NCBI Taxonomy" id="698762"/>
    <lineage>
        <taxon>Bacteria</taxon>
        <taxon>Bacillati</taxon>
        <taxon>Bacillota</taxon>
        <taxon>Clostridia</taxon>
        <taxon>Neomoorellales</taxon>
        <taxon>Neomoorellaceae</taxon>
        <taxon>Thermanaeromonas</taxon>
    </lineage>
</organism>
<dbReference type="InterPro" id="IPR005845">
    <property type="entry name" value="A-D-PHexomutase_a/b/a-II"/>
</dbReference>
<dbReference type="PANTHER" id="PTHR45745:SF1">
    <property type="entry name" value="PHOSPHOGLUCOMUTASE 2B-RELATED"/>
    <property type="match status" value="1"/>
</dbReference>
<sequence>MGIKFGTDGWRAIIADEFTFSNVRYVVQAIADYLLEETDNRRIVIGYDHRFLAENFAASAAEVLAGNGFTVFLPEKAIPTPVTAFAVRSLEAAGAIMFTASHNPPEYHGLKFIPSYAGPAVPEITSKIEERIALKPQIKHLNLDMARKKGLLQAFDPQERYLKHLEGLLDMEILGRSGLKIIVDPLYGAGLGYLENLLSRAGCQVESIHNWRDPLFGGRLPDPSARGLEELAERVRLQGAHLGLALDGDADRFGVVDSDGTYLTANQVLFLVLAHLVEVRGKRGGVARTVATTHLLDRLARAYGLEVEETPVGFKYIAQALLHKGCILGGEESGGLSIEGHIPEKDGILATGLVAEIRARSGCPLKHLLAELLKRYGPLFSERLDIHVSPESKKKVLNKLTHYEPARLGEQPVVGRVTIDGVKFLLADGSWALIRPSGTEPLFRVYIEAPNQETLKGIREDLRAGLEI</sequence>
<evidence type="ECO:0000256" key="7">
    <source>
        <dbReference type="ARBA" id="ARBA00022553"/>
    </source>
</evidence>
<evidence type="ECO:0000256" key="5">
    <source>
        <dbReference type="ARBA" id="ARBA00010231"/>
    </source>
</evidence>
<dbReference type="Pfam" id="PF02878">
    <property type="entry name" value="PGM_PMM_I"/>
    <property type="match status" value="1"/>
</dbReference>
<dbReference type="Pfam" id="PF00408">
    <property type="entry name" value="PGM_PMM_IV"/>
    <property type="match status" value="1"/>
</dbReference>
<evidence type="ECO:0000313" key="18">
    <source>
        <dbReference type="EMBL" id="SMB91406.1"/>
    </source>
</evidence>
<keyword evidence="19" id="KW-1185">Reference proteome</keyword>
<comment type="pathway">
    <text evidence="4">Lipid metabolism.</text>
</comment>
<keyword evidence="8" id="KW-0479">Metal-binding</keyword>
<proteinExistence type="inferred from homology"/>
<evidence type="ECO:0000256" key="1">
    <source>
        <dbReference type="ARBA" id="ARBA00000443"/>
    </source>
</evidence>
<evidence type="ECO:0000313" key="19">
    <source>
        <dbReference type="Proteomes" id="UP000192569"/>
    </source>
</evidence>
<comment type="pathway">
    <text evidence="3">Glycolipid metabolism; diglucosyl-diacylglycerol biosynthesis.</text>
</comment>
<dbReference type="Proteomes" id="UP000192569">
    <property type="component" value="Chromosome I"/>
</dbReference>
<gene>
    <name evidence="18" type="ORF">SAMN00808754_0438</name>
</gene>
<dbReference type="Pfam" id="PF02879">
    <property type="entry name" value="PGM_PMM_II"/>
    <property type="match status" value="1"/>
</dbReference>
<dbReference type="RefSeq" id="WP_084663598.1">
    <property type="nucleotide sequence ID" value="NZ_LT838272.1"/>
</dbReference>
<reference evidence="18 19" key="1">
    <citation type="submission" date="2017-04" db="EMBL/GenBank/DDBJ databases">
        <authorList>
            <person name="Afonso C.L."/>
            <person name="Miller P.J."/>
            <person name="Scott M.A."/>
            <person name="Spackman E."/>
            <person name="Goraichik I."/>
            <person name="Dimitrov K.M."/>
            <person name="Suarez D.L."/>
            <person name="Swayne D.E."/>
        </authorList>
    </citation>
    <scope>NUCLEOTIDE SEQUENCE [LARGE SCALE GENOMIC DNA]</scope>
    <source>
        <strain evidence="18 19">ToBE</strain>
    </source>
</reference>
<dbReference type="GO" id="GO:0006166">
    <property type="term" value="P:purine ribonucleoside salvage"/>
    <property type="evidence" value="ECO:0007669"/>
    <property type="project" value="TreeGrafter"/>
</dbReference>